<dbReference type="EMBL" id="JAQQAF010000007">
    <property type="protein sequence ID" value="KAJ8470210.1"/>
    <property type="molecule type" value="Genomic_DNA"/>
</dbReference>
<gene>
    <name evidence="1" type="ORF">OPV22_024553</name>
</gene>
<organism evidence="1 2">
    <name type="scientific">Ensete ventricosum</name>
    <name type="common">Abyssinian banana</name>
    <name type="synonym">Musa ensete</name>
    <dbReference type="NCBI Taxonomy" id="4639"/>
    <lineage>
        <taxon>Eukaryota</taxon>
        <taxon>Viridiplantae</taxon>
        <taxon>Streptophyta</taxon>
        <taxon>Embryophyta</taxon>
        <taxon>Tracheophyta</taxon>
        <taxon>Spermatophyta</taxon>
        <taxon>Magnoliopsida</taxon>
        <taxon>Liliopsida</taxon>
        <taxon>Zingiberales</taxon>
        <taxon>Musaceae</taxon>
        <taxon>Ensete</taxon>
    </lineage>
</organism>
<reference evidence="1 2" key="1">
    <citation type="submission" date="2022-12" db="EMBL/GenBank/DDBJ databases">
        <title>Chromosome-scale assembly of the Ensete ventricosum genome.</title>
        <authorList>
            <person name="Dussert Y."/>
            <person name="Stocks J."/>
            <person name="Wendawek A."/>
            <person name="Woldeyes F."/>
            <person name="Nichols R.A."/>
            <person name="Borrell J.S."/>
        </authorList>
    </citation>
    <scope>NUCLEOTIDE SEQUENCE [LARGE SCALE GENOMIC DNA]</scope>
    <source>
        <strain evidence="2">cv. Maze</strain>
        <tissue evidence="1">Seeds</tissue>
    </source>
</reference>
<sequence>MQRMVVRHGQHCGGNHWTQCKLYGLDYTFKRRRLSQGWMEECGGFKCTKSTGFAMETRRPMQNKHARPPNEALMSCSSLVTPPDQGNGEELGFCQFLYWGGFSFSF</sequence>
<proteinExistence type="predicted"/>
<dbReference type="AlphaFoldDB" id="A0AAV8QF95"/>
<evidence type="ECO:0000313" key="1">
    <source>
        <dbReference type="EMBL" id="KAJ8470210.1"/>
    </source>
</evidence>
<keyword evidence="2" id="KW-1185">Reference proteome</keyword>
<protein>
    <submittedName>
        <fullName evidence="1">Uncharacterized protein</fullName>
    </submittedName>
</protein>
<comment type="caution">
    <text evidence="1">The sequence shown here is derived from an EMBL/GenBank/DDBJ whole genome shotgun (WGS) entry which is preliminary data.</text>
</comment>
<name>A0AAV8QF95_ENSVE</name>
<dbReference type="Proteomes" id="UP001222027">
    <property type="component" value="Unassembled WGS sequence"/>
</dbReference>
<evidence type="ECO:0000313" key="2">
    <source>
        <dbReference type="Proteomes" id="UP001222027"/>
    </source>
</evidence>
<accession>A0AAV8QF95</accession>